<organism evidence="2 3">
    <name type="scientific">Coprinellus micaceus</name>
    <name type="common">Glistening ink-cap mushroom</name>
    <name type="synonym">Coprinus micaceus</name>
    <dbReference type="NCBI Taxonomy" id="71717"/>
    <lineage>
        <taxon>Eukaryota</taxon>
        <taxon>Fungi</taxon>
        <taxon>Dikarya</taxon>
        <taxon>Basidiomycota</taxon>
        <taxon>Agaricomycotina</taxon>
        <taxon>Agaricomycetes</taxon>
        <taxon>Agaricomycetidae</taxon>
        <taxon>Agaricales</taxon>
        <taxon>Agaricineae</taxon>
        <taxon>Psathyrellaceae</taxon>
        <taxon>Coprinellus</taxon>
    </lineage>
</organism>
<keyword evidence="3" id="KW-1185">Reference proteome</keyword>
<name>A0A4Y7SVI8_COPMI</name>
<evidence type="ECO:0000313" key="3">
    <source>
        <dbReference type="Proteomes" id="UP000298030"/>
    </source>
</evidence>
<feature type="region of interest" description="Disordered" evidence="1">
    <location>
        <begin position="469"/>
        <end position="513"/>
    </location>
</feature>
<protein>
    <submittedName>
        <fullName evidence="2">Uncharacterized protein</fullName>
    </submittedName>
</protein>
<feature type="compositionally biased region" description="Polar residues" evidence="1">
    <location>
        <begin position="652"/>
        <end position="667"/>
    </location>
</feature>
<feature type="region of interest" description="Disordered" evidence="1">
    <location>
        <begin position="646"/>
        <end position="667"/>
    </location>
</feature>
<dbReference type="AlphaFoldDB" id="A0A4Y7SVI8"/>
<evidence type="ECO:0000313" key="2">
    <source>
        <dbReference type="EMBL" id="TEB25880.1"/>
    </source>
</evidence>
<proteinExistence type="predicted"/>
<gene>
    <name evidence="2" type="ORF">FA13DRAFT_1713725</name>
</gene>
<dbReference type="EMBL" id="QPFP01000053">
    <property type="protein sequence ID" value="TEB25880.1"/>
    <property type="molecule type" value="Genomic_DNA"/>
</dbReference>
<accession>A0A4Y7SVI8</accession>
<feature type="compositionally biased region" description="Acidic residues" evidence="1">
    <location>
        <begin position="359"/>
        <end position="382"/>
    </location>
</feature>
<comment type="caution">
    <text evidence="2">The sequence shown here is derived from an EMBL/GenBank/DDBJ whole genome shotgun (WGS) entry which is preliminary data.</text>
</comment>
<feature type="compositionally biased region" description="Basic and acidic residues" evidence="1">
    <location>
        <begin position="241"/>
        <end position="252"/>
    </location>
</feature>
<reference evidence="2 3" key="1">
    <citation type="journal article" date="2019" name="Nat. Ecol. Evol.">
        <title>Megaphylogeny resolves global patterns of mushroom evolution.</title>
        <authorList>
            <person name="Varga T."/>
            <person name="Krizsan K."/>
            <person name="Foldi C."/>
            <person name="Dima B."/>
            <person name="Sanchez-Garcia M."/>
            <person name="Sanchez-Ramirez S."/>
            <person name="Szollosi G.J."/>
            <person name="Szarkandi J.G."/>
            <person name="Papp V."/>
            <person name="Albert L."/>
            <person name="Andreopoulos W."/>
            <person name="Angelini C."/>
            <person name="Antonin V."/>
            <person name="Barry K.W."/>
            <person name="Bougher N.L."/>
            <person name="Buchanan P."/>
            <person name="Buyck B."/>
            <person name="Bense V."/>
            <person name="Catcheside P."/>
            <person name="Chovatia M."/>
            <person name="Cooper J."/>
            <person name="Damon W."/>
            <person name="Desjardin D."/>
            <person name="Finy P."/>
            <person name="Geml J."/>
            <person name="Haridas S."/>
            <person name="Hughes K."/>
            <person name="Justo A."/>
            <person name="Karasinski D."/>
            <person name="Kautmanova I."/>
            <person name="Kiss B."/>
            <person name="Kocsube S."/>
            <person name="Kotiranta H."/>
            <person name="LaButti K.M."/>
            <person name="Lechner B.E."/>
            <person name="Liimatainen K."/>
            <person name="Lipzen A."/>
            <person name="Lukacs Z."/>
            <person name="Mihaltcheva S."/>
            <person name="Morgado L.N."/>
            <person name="Niskanen T."/>
            <person name="Noordeloos M.E."/>
            <person name="Ohm R.A."/>
            <person name="Ortiz-Santana B."/>
            <person name="Ovrebo C."/>
            <person name="Racz N."/>
            <person name="Riley R."/>
            <person name="Savchenko A."/>
            <person name="Shiryaev A."/>
            <person name="Soop K."/>
            <person name="Spirin V."/>
            <person name="Szebenyi C."/>
            <person name="Tomsovsky M."/>
            <person name="Tulloss R.E."/>
            <person name="Uehling J."/>
            <person name="Grigoriev I.V."/>
            <person name="Vagvolgyi C."/>
            <person name="Papp T."/>
            <person name="Martin F.M."/>
            <person name="Miettinen O."/>
            <person name="Hibbett D.S."/>
            <person name="Nagy L.G."/>
        </authorList>
    </citation>
    <scope>NUCLEOTIDE SEQUENCE [LARGE SCALE GENOMIC DNA]</scope>
    <source>
        <strain evidence="2 3">FP101781</strain>
    </source>
</reference>
<sequence length="793" mass="87308">MRGNVGTLRASAYAALDALSCLPYVISKVQGHASCRGRMTPGGFLCRDFVGFSLISLSTSPNPTGTTAYIKAPGSSAMGLGLRRGDQCQCSPPIPFSQRVKHTTFPHPDTTLVVPRTRNEEPIQMKVKAQQKRQIEATAPPGAVKEGVHGSIVSHRVNPPGWALNSYRRRGVLGTIPLAVQCYTSFPYKYNTKSAYTFVSNVKGFPRFGVAQTEVDVNSRKDGARVLDSRNWYSSSIPNDHLSRIDEEHPKIANEGGNTEEGSRPRHEAAQCRRPTEPQKLSKKGHLDTRRCTPTDPLAAACFVPGFRGWRRGEHGVRRPFESTQLIRGSSGKQEAGKDGTWGRLEVGGCTVEVKQESEGEGDSDDGVGTAEWDEGATDTDPTDMAWKGYRGDQWMGRGRLDRDVDLEEDDRRHEREIVVMFGEAVVGFDEPEERGRGKLGFSDLGYCVSYSLARWKVVPPSIRANGTQGDSISGFGRRARGPGRGERNGKKKIQAGLQPKLTGGPADQRHSHARFTDFGFPAASSLRPRPGFASSSYPCKAIAPVCPRPERPPRTHTRSLSAAPQFTIDTMPPQFPLALPLRYVLEVAGAPPRSRGWTRSPSVRDLDQPLLDTVVRWGALCDSRRQTGKRGGGIWEGLRGTLRPEVETTTRSETPTDSSKLSTETCQDVPLTKTSLRYHFPLFSLPPTVNSNLIGTGHASLTFAPPIPTVRFQTRHTRPADGVERARRVDRSAPCRPSVARESGSWVGIERVVRVEWRRRETRSTGTEPWNAKAAKSVAGSPTFWIYERHSE</sequence>
<feature type="region of interest" description="Disordered" evidence="1">
    <location>
        <begin position="238"/>
        <end position="292"/>
    </location>
</feature>
<evidence type="ECO:0000256" key="1">
    <source>
        <dbReference type="SAM" id="MobiDB-lite"/>
    </source>
</evidence>
<feature type="region of interest" description="Disordered" evidence="1">
    <location>
        <begin position="354"/>
        <end position="387"/>
    </location>
</feature>
<dbReference type="Proteomes" id="UP000298030">
    <property type="component" value="Unassembled WGS sequence"/>
</dbReference>
<feature type="compositionally biased region" description="Basic and acidic residues" evidence="1">
    <location>
        <begin position="261"/>
        <end position="277"/>
    </location>
</feature>